<sequence length="99" mass="10706">MRLNAHEIQIIKASVKAVFGPQAEVSLFGSRTDDNAKGGDIDLLVTVKSVVEHPAWETAQLQAKIIKQLGDRKIDVLLDAPNMPKAVIHQVAKSQGIAL</sequence>
<dbReference type="EMBL" id="BJXV01000030">
    <property type="protein sequence ID" value="GEN29671.1"/>
    <property type="molecule type" value="Genomic_DNA"/>
</dbReference>
<dbReference type="Pfam" id="PF18765">
    <property type="entry name" value="Polbeta"/>
    <property type="match status" value="1"/>
</dbReference>
<dbReference type="GO" id="GO:0016779">
    <property type="term" value="F:nucleotidyltransferase activity"/>
    <property type="evidence" value="ECO:0007669"/>
    <property type="project" value="InterPro"/>
</dbReference>
<dbReference type="SUPFAM" id="SSF81301">
    <property type="entry name" value="Nucleotidyltransferase"/>
    <property type="match status" value="1"/>
</dbReference>
<gene>
    <name evidence="2" type="ORF">HVA01_33170</name>
</gene>
<dbReference type="Gene3D" id="3.30.460.10">
    <property type="entry name" value="Beta Polymerase, domain 2"/>
    <property type="match status" value="1"/>
</dbReference>
<evidence type="ECO:0000259" key="1">
    <source>
        <dbReference type="Pfam" id="PF18765"/>
    </source>
</evidence>
<dbReference type="InterPro" id="IPR041633">
    <property type="entry name" value="Polbeta"/>
</dbReference>
<feature type="domain" description="Polymerase beta nucleotidyltransferase" evidence="1">
    <location>
        <begin position="25"/>
        <end position="94"/>
    </location>
</feature>
<dbReference type="InterPro" id="IPR043519">
    <property type="entry name" value="NT_sf"/>
</dbReference>
<evidence type="ECO:0000313" key="2">
    <source>
        <dbReference type="EMBL" id="GEN29671.1"/>
    </source>
</evidence>
<reference evidence="2 3" key="1">
    <citation type="submission" date="2019-07" db="EMBL/GenBank/DDBJ databases">
        <title>Whole genome shotgun sequence of Halomonas variabilis NBRC 102410.</title>
        <authorList>
            <person name="Hosoyama A."/>
            <person name="Uohara A."/>
            <person name="Ohji S."/>
            <person name="Ichikawa N."/>
        </authorList>
    </citation>
    <scope>NUCLEOTIDE SEQUENCE [LARGE SCALE GENOMIC DNA]</scope>
    <source>
        <strain evidence="2 3">NBRC 102410</strain>
    </source>
</reference>
<dbReference type="Proteomes" id="UP000321303">
    <property type="component" value="Unassembled WGS sequence"/>
</dbReference>
<accession>A0A511UUQ7</accession>
<name>A0A511UUQ7_9GAMM</name>
<proteinExistence type="predicted"/>
<dbReference type="RefSeq" id="WP_146876576.1">
    <property type="nucleotide sequence ID" value="NZ_BJXV01000030.1"/>
</dbReference>
<organism evidence="2 3">
    <name type="scientific">Halovibrio variabilis</name>
    <dbReference type="NCBI Taxonomy" id="31910"/>
    <lineage>
        <taxon>Bacteria</taxon>
        <taxon>Pseudomonadati</taxon>
        <taxon>Pseudomonadota</taxon>
        <taxon>Gammaproteobacteria</taxon>
        <taxon>Oceanospirillales</taxon>
        <taxon>Halomonadaceae</taxon>
        <taxon>Halovibrio</taxon>
    </lineage>
</organism>
<dbReference type="AlphaFoldDB" id="A0A511UUQ7"/>
<evidence type="ECO:0000313" key="3">
    <source>
        <dbReference type="Proteomes" id="UP000321303"/>
    </source>
</evidence>
<dbReference type="OrthoDB" id="14556at2"/>
<dbReference type="CDD" id="cd05403">
    <property type="entry name" value="NT_KNTase_like"/>
    <property type="match status" value="1"/>
</dbReference>
<comment type="caution">
    <text evidence="2">The sequence shown here is derived from an EMBL/GenBank/DDBJ whole genome shotgun (WGS) entry which is preliminary data.</text>
</comment>
<protein>
    <recommendedName>
        <fullName evidence="1">Polymerase beta nucleotidyltransferase domain-containing protein</fullName>
    </recommendedName>
</protein>
<keyword evidence="3" id="KW-1185">Reference proteome</keyword>